<dbReference type="EMBL" id="QGNW01000080">
    <property type="protein sequence ID" value="RVX00596.1"/>
    <property type="molecule type" value="Genomic_DNA"/>
</dbReference>
<dbReference type="InterPro" id="IPR036691">
    <property type="entry name" value="Endo/exonu/phosph_ase_sf"/>
</dbReference>
<evidence type="ECO:0000313" key="3">
    <source>
        <dbReference type="Proteomes" id="UP000288805"/>
    </source>
</evidence>
<feature type="region of interest" description="Disordered" evidence="1">
    <location>
        <begin position="65"/>
        <end position="85"/>
    </location>
</feature>
<evidence type="ECO:0000313" key="2">
    <source>
        <dbReference type="EMBL" id="RVX00596.1"/>
    </source>
</evidence>
<sequence length="291" mass="33382">MGFEGDCVARVDAISEGMEGEILHRPLRILWDDRSSVGCASGKIQELVVEVEILTSLKKMKMRKEQKAQVAGGSRVKGRLGPSARNQDSGDIYWFALFSWHGQVLKLIGLEVGEFLISCWFKNCEDNFRWVFSGVYVLTVSRYKEAFQEELGAIRGLWQVPWCVSGDFNISRFPMELDSNSKLSSAMRRFSEITEELEFRDLPLQRGSFTWRGCLNFQSQSRLDRFLVLEGWESHFSGVAHSLLPRPISDQHPILLDKGGLRKGLTPFRFENVWFRVEGFKDLLSSRWMGI</sequence>
<dbReference type="AlphaFoldDB" id="A0A438IVD4"/>
<evidence type="ECO:0008006" key="4">
    <source>
        <dbReference type="Google" id="ProtNLM"/>
    </source>
</evidence>
<name>A0A438IVD4_VITVI</name>
<dbReference type="PANTHER" id="PTHR33710:SF71">
    <property type="entry name" value="ENDONUCLEASE_EXONUCLEASE_PHOSPHATASE DOMAIN-CONTAINING PROTEIN"/>
    <property type="match status" value="1"/>
</dbReference>
<protein>
    <recommendedName>
        <fullName evidence="4">DUF4283 domain-containing protein</fullName>
    </recommendedName>
</protein>
<dbReference type="Proteomes" id="UP000288805">
    <property type="component" value="Unassembled WGS sequence"/>
</dbReference>
<dbReference type="Gene3D" id="3.60.10.10">
    <property type="entry name" value="Endonuclease/exonuclease/phosphatase"/>
    <property type="match status" value="1"/>
</dbReference>
<accession>A0A438IVD4</accession>
<evidence type="ECO:0000256" key="1">
    <source>
        <dbReference type="SAM" id="MobiDB-lite"/>
    </source>
</evidence>
<dbReference type="SUPFAM" id="SSF56219">
    <property type="entry name" value="DNase I-like"/>
    <property type="match status" value="1"/>
</dbReference>
<comment type="caution">
    <text evidence="2">The sequence shown here is derived from an EMBL/GenBank/DDBJ whole genome shotgun (WGS) entry which is preliminary data.</text>
</comment>
<organism evidence="2 3">
    <name type="scientific">Vitis vinifera</name>
    <name type="common">Grape</name>
    <dbReference type="NCBI Taxonomy" id="29760"/>
    <lineage>
        <taxon>Eukaryota</taxon>
        <taxon>Viridiplantae</taxon>
        <taxon>Streptophyta</taxon>
        <taxon>Embryophyta</taxon>
        <taxon>Tracheophyta</taxon>
        <taxon>Spermatophyta</taxon>
        <taxon>Magnoliopsida</taxon>
        <taxon>eudicotyledons</taxon>
        <taxon>Gunneridae</taxon>
        <taxon>Pentapetalae</taxon>
        <taxon>rosids</taxon>
        <taxon>Vitales</taxon>
        <taxon>Vitaceae</taxon>
        <taxon>Viteae</taxon>
        <taxon>Vitis</taxon>
    </lineage>
</organism>
<proteinExistence type="predicted"/>
<dbReference type="PANTHER" id="PTHR33710">
    <property type="entry name" value="BNAC02G09200D PROTEIN"/>
    <property type="match status" value="1"/>
</dbReference>
<gene>
    <name evidence="2" type="ORF">CK203_030362</name>
</gene>
<reference evidence="2 3" key="1">
    <citation type="journal article" date="2018" name="PLoS Genet.">
        <title>Population sequencing reveals clonal diversity and ancestral inbreeding in the grapevine cultivar Chardonnay.</title>
        <authorList>
            <person name="Roach M.J."/>
            <person name="Johnson D.L."/>
            <person name="Bohlmann J."/>
            <person name="van Vuuren H.J."/>
            <person name="Jones S.J."/>
            <person name="Pretorius I.S."/>
            <person name="Schmidt S.A."/>
            <person name="Borneman A.R."/>
        </authorList>
    </citation>
    <scope>NUCLEOTIDE SEQUENCE [LARGE SCALE GENOMIC DNA]</scope>
    <source>
        <strain evidence="3">cv. Chardonnay</strain>
        <tissue evidence="2">Leaf</tissue>
    </source>
</reference>